<dbReference type="EMBL" id="ASPP01005740">
    <property type="protein sequence ID" value="ETO29981.1"/>
    <property type="molecule type" value="Genomic_DNA"/>
</dbReference>
<feature type="compositionally biased region" description="Polar residues" evidence="1">
    <location>
        <begin position="117"/>
        <end position="130"/>
    </location>
</feature>
<evidence type="ECO:0000256" key="1">
    <source>
        <dbReference type="SAM" id="MobiDB-lite"/>
    </source>
</evidence>
<accession>X6NVE9</accession>
<name>X6NVE9_RETFI</name>
<comment type="caution">
    <text evidence="2">The sequence shown here is derived from an EMBL/GenBank/DDBJ whole genome shotgun (WGS) entry which is preliminary data.</text>
</comment>
<reference evidence="2 3" key="1">
    <citation type="journal article" date="2013" name="Curr. Biol.">
        <title>The Genome of the Foraminiferan Reticulomyxa filosa.</title>
        <authorList>
            <person name="Glockner G."/>
            <person name="Hulsmann N."/>
            <person name="Schleicher M."/>
            <person name="Noegel A.A."/>
            <person name="Eichinger L."/>
            <person name="Gallinger C."/>
            <person name="Pawlowski J."/>
            <person name="Sierra R."/>
            <person name="Euteneuer U."/>
            <person name="Pillet L."/>
            <person name="Moustafa A."/>
            <person name="Platzer M."/>
            <person name="Groth M."/>
            <person name="Szafranski K."/>
            <person name="Schliwa M."/>
        </authorList>
    </citation>
    <scope>NUCLEOTIDE SEQUENCE [LARGE SCALE GENOMIC DNA]</scope>
</reference>
<dbReference type="AlphaFoldDB" id="X6NVE9"/>
<feature type="compositionally biased region" description="Polar residues" evidence="1">
    <location>
        <begin position="137"/>
        <end position="149"/>
    </location>
</feature>
<feature type="region of interest" description="Disordered" evidence="1">
    <location>
        <begin position="100"/>
        <end position="157"/>
    </location>
</feature>
<protein>
    <submittedName>
        <fullName evidence="2">Uncharacterized protein</fullName>
    </submittedName>
</protein>
<organism evidence="2 3">
    <name type="scientific">Reticulomyxa filosa</name>
    <dbReference type="NCBI Taxonomy" id="46433"/>
    <lineage>
        <taxon>Eukaryota</taxon>
        <taxon>Sar</taxon>
        <taxon>Rhizaria</taxon>
        <taxon>Retaria</taxon>
        <taxon>Foraminifera</taxon>
        <taxon>Monothalamids</taxon>
        <taxon>Reticulomyxidae</taxon>
        <taxon>Reticulomyxa</taxon>
    </lineage>
</organism>
<gene>
    <name evidence="2" type="ORF">RFI_07138</name>
</gene>
<evidence type="ECO:0000313" key="2">
    <source>
        <dbReference type="EMBL" id="ETO29981.1"/>
    </source>
</evidence>
<proteinExistence type="predicted"/>
<dbReference type="Proteomes" id="UP000023152">
    <property type="component" value="Unassembled WGS sequence"/>
</dbReference>
<sequence length="298" mass="33668">MADILASELEDEKDNVNYLLEWTEKFVVWDTSLIELLEFVPVNLSSIMSRYPEADTKKTRQQLDKLIQTLQHKQFKMGKDNIIEYTYVWFFKKPQPIEKKGTEHVSSDTTKKMESADASQVSDATVSGTKSNEKESQLSQTESIRSPQSRAPKAETDDEKILGHIIDKVTTLEKFLKQCDHGIILEYKGKSVYRSGKGDNVVKELADDSMSGKIVTIGALQGHCDDAHGWCLDWQSASFLPNSSSKETRNRACVYCGRSFEHVQDSPWLNGTSSKHGYTPRYLCGLCVVEAHLESTLE</sequence>
<evidence type="ECO:0000313" key="3">
    <source>
        <dbReference type="Proteomes" id="UP000023152"/>
    </source>
</evidence>
<keyword evidence="3" id="KW-1185">Reference proteome</keyword>
<feature type="compositionally biased region" description="Basic and acidic residues" evidence="1">
    <location>
        <begin position="100"/>
        <end position="115"/>
    </location>
</feature>